<feature type="domain" description="Trehalose synthase N-terminal" evidence="8">
    <location>
        <begin position="44"/>
        <end position="195"/>
    </location>
</feature>
<reference evidence="9 10" key="1">
    <citation type="journal article" date="2019" name="Int. J. Syst. Evol. Microbiol.">
        <title>The Global Catalogue of Microorganisms (GCM) 10K type strain sequencing project: providing services to taxonomists for standard genome sequencing and annotation.</title>
        <authorList>
            <consortium name="The Broad Institute Genomics Platform"/>
            <consortium name="The Broad Institute Genome Sequencing Center for Infectious Disease"/>
            <person name="Wu L."/>
            <person name="Ma J."/>
        </authorList>
    </citation>
    <scope>NUCLEOTIDE SEQUENCE [LARGE SCALE GENOMIC DNA]</scope>
    <source>
        <strain evidence="9 10">JCM 14283</strain>
    </source>
</reference>
<comment type="subunit">
    <text evidence="2">Homodimer.</text>
</comment>
<protein>
    <submittedName>
        <fullName evidence="9">Glycosyltransferase</fullName>
    </submittedName>
</protein>
<keyword evidence="6" id="KW-0119">Carbohydrate metabolism</keyword>
<evidence type="ECO:0000256" key="6">
    <source>
        <dbReference type="ARBA" id="ARBA00023277"/>
    </source>
</evidence>
<dbReference type="Proteomes" id="UP001501285">
    <property type="component" value="Unassembled WGS sequence"/>
</dbReference>
<keyword evidence="4" id="KW-0328">Glycosyltransferase</keyword>
<dbReference type="InterPro" id="IPR049438">
    <property type="entry name" value="TreT_GT1"/>
</dbReference>
<dbReference type="Gene3D" id="3.40.50.2000">
    <property type="entry name" value="Glycogen Phosphorylase B"/>
    <property type="match status" value="2"/>
</dbReference>
<keyword evidence="3" id="KW-0313">Glucose metabolism</keyword>
<dbReference type="RefSeq" id="WP_343993782.1">
    <property type="nucleotide sequence ID" value="NZ_BAAANB010000021.1"/>
</dbReference>
<dbReference type="InterPro" id="IPR001296">
    <property type="entry name" value="Glyco_trans_1"/>
</dbReference>
<organism evidence="9 10">
    <name type="scientific">Terrabacter terrae</name>
    <dbReference type="NCBI Taxonomy" id="318434"/>
    <lineage>
        <taxon>Bacteria</taxon>
        <taxon>Bacillati</taxon>
        <taxon>Actinomycetota</taxon>
        <taxon>Actinomycetes</taxon>
        <taxon>Micrococcales</taxon>
        <taxon>Intrasporangiaceae</taxon>
        <taxon>Terrabacter</taxon>
    </lineage>
</organism>
<dbReference type="InterPro" id="IPR052078">
    <property type="entry name" value="Trehalose_Metab_GTase"/>
</dbReference>
<comment type="similarity">
    <text evidence="1">Belongs to the glycosyltransferase group 1 family. Glycosyltransferase 4 subfamily.</text>
</comment>
<keyword evidence="10" id="KW-1185">Reference proteome</keyword>
<keyword evidence="5" id="KW-0808">Transferase</keyword>
<name>A0ABN2ULR4_9MICO</name>
<evidence type="ECO:0000313" key="9">
    <source>
        <dbReference type="EMBL" id="GAA2039544.1"/>
    </source>
</evidence>
<evidence type="ECO:0000256" key="2">
    <source>
        <dbReference type="ARBA" id="ARBA00011738"/>
    </source>
</evidence>
<evidence type="ECO:0000256" key="1">
    <source>
        <dbReference type="ARBA" id="ARBA00009481"/>
    </source>
</evidence>
<evidence type="ECO:0000259" key="8">
    <source>
        <dbReference type="Pfam" id="PF21269"/>
    </source>
</evidence>
<gene>
    <name evidence="9" type="ORF">GCM10009740_35420</name>
</gene>
<evidence type="ECO:0000256" key="4">
    <source>
        <dbReference type="ARBA" id="ARBA00022676"/>
    </source>
</evidence>
<evidence type="ECO:0000256" key="3">
    <source>
        <dbReference type="ARBA" id="ARBA00022526"/>
    </source>
</evidence>
<dbReference type="Pfam" id="PF00534">
    <property type="entry name" value="Glycos_transf_1"/>
    <property type="match status" value="1"/>
</dbReference>
<feature type="domain" description="Glycosyl transferase family 1" evidence="7">
    <location>
        <begin position="273"/>
        <end position="450"/>
    </location>
</feature>
<dbReference type="Pfam" id="PF21269">
    <property type="entry name" value="TreT_GT1"/>
    <property type="match status" value="1"/>
</dbReference>
<accession>A0ABN2ULR4</accession>
<dbReference type="SUPFAM" id="SSF53756">
    <property type="entry name" value="UDP-Glycosyltransferase/glycogen phosphorylase"/>
    <property type="match status" value="1"/>
</dbReference>
<dbReference type="EMBL" id="BAAANB010000021">
    <property type="protein sequence ID" value="GAA2039544.1"/>
    <property type="molecule type" value="Genomic_DNA"/>
</dbReference>
<dbReference type="PANTHER" id="PTHR47779:SF1">
    <property type="entry name" value="SYNTHASE (CCG-9), PUTATIVE (AFU_ORTHOLOGUE AFUA_3G12100)-RELATED"/>
    <property type="match status" value="1"/>
</dbReference>
<sequence>MREVSIGALRLDRFAEVLPPERVAVLKTAADRAAHRLAGRTVWNVSSTERGGGVAEMLQTLVAYGQGAGVRTRWVVVTGDERFFTVTKRLHNLIHGFSGDGAELDADDESHYREVLARNLEGWEEQVRPGDIVLLHDPQTVGLAGALRALGAQVIWRCHIGSDRADGHSSRAWDFLRPFVEDADAYVFSRREYAPAWLPASRVWVIPPSLDPFSAKNAPMTEESVRGALHRAGIVERLDGDGNVAFVRRNGTPGTVRVHHGLLVDEERPLPPDAAVMLQVSRWDRLKDMAGVLTGFADHEARFPDGVHLLLVGPDVRGVSDDPEGAQVLSECRQLRAALPPPTRARVHLCCLSMDDVDENAHLVNAIQRHATVVVQKSLMEGFGLTVTEPMWKERPVVASAVGGIVDQIEDDVSGVLLQDPADLDRFAALAADLFRDPGRRARIGAAAHERVTRQFLGDRHLIQYGELFAALVAGSESPSR</sequence>
<evidence type="ECO:0000259" key="7">
    <source>
        <dbReference type="Pfam" id="PF00534"/>
    </source>
</evidence>
<evidence type="ECO:0000256" key="5">
    <source>
        <dbReference type="ARBA" id="ARBA00022679"/>
    </source>
</evidence>
<dbReference type="PANTHER" id="PTHR47779">
    <property type="entry name" value="SYNTHASE (CCG-9), PUTATIVE (AFU_ORTHOLOGUE AFUA_3G12100)-RELATED"/>
    <property type="match status" value="1"/>
</dbReference>
<evidence type="ECO:0000313" key="10">
    <source>
        <dbReference type="Proteomes" id="UP001501285"/>
    </source>
</evidence>
<proteinExistence type="inferred from homology"/>
<comment type="caution">
    <text evidence="9">The sequence shown here is derived from an EMBL/GenBank/DDBJ whole genome shotgun (WGS) entry which is preliminary data.</text>
</comment>